<dbReference type="InterPro" id="IPR051152">
    <property type="entry name" value="C.elegans_Orphan_NR"/>
</dbReference>
<dbReference type="SUPFAM" id="SSF57716">
    <property type="entry name" value="Glucocorticoid receptor-like (DNA-binding domain)"/>
    <property type="match status" value="1"/>
</dbReference>
<dbReference type="HOGENOM" id="CLU_007368_7_1_1"/>
<dbReference type="GO" id="GO:0000978">
    <property type="term" value="F:RNA polymerase II cis-regulatory region sequence-specific DNA binding"/>
    <property type="evidence" value="ECO:0007669"/>
    <property type="project" value="InterPro"/>
</dbReference>
<dbReference type="eggNOG" id="KOG3575">
    <property type="taxonomic scope" value="Eukaryota"/>
</dbReference>
<dbReference type="WormBase" id="F44C8.5b">
    <property type="protein sequence ID" value="CE50078"/>
    <property type="gene ID" value="WBGene00003718"/>
    <property type="gene designation" value="nhr-128"/>
</dbReference>
<proteinExistence type="inferred from homology"/>
<dbReference type="KEGG" id="cel:CELE_F44C8.5"/>
<accession>H2L017</accession>
<dbReference type="PANTHER" id="PTHR45680">
    <property type="entry name" value="NUCLEAR HORMONE RECEPTOR FAMILY"/>
    <property type="match status" value="1"/>
</dbReference>
<comment type="subcellular location">
    <subcellularLocation>
        <location evidence="1 11">Nucleus</location>
    </subcellularLocation>
</comment>
<evidence type="ECO:0000256" key="9">
    <source>
        <dbReference type="ARBA" id="ARBA00023170"/>
    </source>
</evidence>
<protein>
    <submittedName>
        <fullName evidence="14">Nuclear Hormone Receptor family</fullName>
    </submittedName>
</protein>
<dbReference type="SMART" id="SM00430">
    <property type="entry name" value="HOLI"/>
    <property type="match status" value="1"/>
</dbReference>
<dbReference type="FunCoup" id="H2L017">
    <property type="interactions" value="46"/>
</dbReference>
<evidence type="ECO:0000256" key="11">
    <source>
        <dbReference type="RuleBase" id="RU004334"/>
    </source>
</evidence>
<dbReference type="PROSITE" id="PS00031">
    <property type="entry name" value="NUCLEAR_REC_DBD_1"/>
    <property type="match status" value="1"/>
</dbReference>
<keyword evidence="8 11" id="KW-0804">Transcription</keyword>
<dbReference type="Gene3D" id="3.30.50.10">
    <property type="entry name" value="Erythroid Transcription Factor GATA-1, subunit A"/>
    <property type="match status" value="1"/>
</dbReference>
<evidence type="ECO:0000313" key="14">
    <source>
        <dbReference type="EMBL" id="CCD71006.2"/>
    </source>
</evidence>
<dbReference type="CDD" id="cd06960">
    <property type="entry name" value="NR_DBD_HNF4A"/>
    <property type="match status" value="1"/>
</dbReference>
<evidence type="ECO:0000256" key="7">
    <source>
        <dbReference type="ARBA" id="ARBA00023125"/>
    </source>
</evidence>
<evidence type="ECO:0000259" key="13">
    <source>
        <dbReference type="PROSITE" id="PS51843"/>
    </source>
</evidence>
<dbReference type="InterPro" id="IPR013088">
    <property type="entry name" value="Znf_NHR/GATA"/>
</dbReference>
<feature type="domain" description="NR LBD" evidence="13">
    <location>
        <begin position="160"/>
        <end position="407"/>
    </location>
</feature>
<keyword evidence="7 11" id="KW-0238">DNA-binding</keyword>
<dbReference type="InterPro" id="IPR001628">
    <property type="entry name" value="Znf_hrmn_rcpt"/>
</dbReference>
<evidence type="ECO:0000256" key="10">
    <source>
        <dbReference type="ARBA" id="ARBA00023242"/>
    </source>
</evidence>
<evidence type="ECO:0000256" key="1">
    <source>
        <dbReference type="ARBA" id="ARBA00004123"/>
    </source>
</evidence>
<dbReference type="RefSeq" id="NP_001023923.2">
    <property type="nucleotide sequence ID" value="NM_001028752.6"/>
</dbReference>
<dbReference type="InterPro" id="IPR035500">
    <property type="entry name" value="NHR-like_dom_sf"/>
</dbReference>
<keyword evidence="9 11" id="KW-0675">Receptor</keyword>
<dbReference type="GO" id="GO:0003700">
    <property type="term" value="F:DNA-binding transcription factor activity"/>
    <property type="evidence" value="ECO:0007669"/>
    <property type="project" value="InterPro"/>
</dbReference>
<keyword evidence="5 11" id="KW-0862">Zinc</keyword>
<comment type="similarity">
    <text evidence="2 11">Belongs to the nuclear hormone receptor family.</text>
</comment>
<dbReference type="PRINTS" id="PR00047">
    <property type="entry name" value="STROIDFINGER"/>
</dbReference>
<keyword evidence="6 11" id="KW-0805">Transcription regulation</keyword>
<dbReference type="InterPro" id="IPR049636">
    <property type="entry name" value="HNF4-like_DBD"/>
</dbReference>
<dbReference type="Proteomes" id="UP000001940">
    <property type="component" value="Chromosome V"/>
</dbReference>
<dbReference type="GO" id="GO:0005634">
    <property type="term" value="C:nucleus"/>
    <property type="evidence" value="ECO:0007669"/>
    <property type="project" value="UniProtKB-SubCell"/>
</dbReference>
<dbReference type="Gene3D" id="1.10.565.10">
    <property type="entry name" value="Retinoid X Receptor"/>
    <property type="match status" value="1"/>
</dbReference>
<sequence length="407" mass="47225">MPPPLFLSGPCEICGQKTSGRHFGVMSCRSCAAFFRRAATWKTERADCKKENCQIFERGKFSCKVCRLKRCLEVGMDASKFQSNRDLISSSHSFGKPKSLNLPQSLSTFLGRPAFILCCEPDKTSGRKTLIDVSYLVKEGRDLLRTEPHLSHIPYKFNDSLEKISLKLESLRTTELNNKIRMLKKLGKEETMYTWEQDFLRVIKWFANLDEFNDLDEDLMLNIVKAAWIPWTILEKLYETSDYQRKNIFSKTVLMCGNDTCMDMNNYELDLSWLTDYSLDQLTYFFTPPEANKNYLKGLEALIELNPSSIEVNYMLLQLSLQHAGKILLGSAQEATDKLQHVLADNLHKYYVETAKIPNYSIRLSKMMKINREIEREMRDRAERNRIARIFDILKVEFSDLDLIDAT</sequence>
<dbReference type="PANTHER" id="PTHR45680:SF28">
    <property type="entry name" value="NUCLEAR HORMONE RECEPTOR FAMILY-RELATED"/>
    <property type="match status" value="1"/>
</dbReference>
<evidence type="ECO:0000256" key="2">
    <source>
        <dbReference type="ARBA" id="ARBA00005993"/>
    </source>
</evidence>
<evidence type="ECO:0000256" key="8">
    <source>
        <dbReference type="ARBA" id="ARBA00023163"/>
    </source>
</evidence>
<dbReference type="Pfam" id="PF00104">
    <property type="entry name" value="Hormone_recep"/>
    <property type="match status" value="1"/>
</dbReference>
<evidence type="ECO:0000256" key="6">
    <source>
        <dbReference type="ARBA" id="ARBA00023015"/>
    </source>
</evidence>
<evidence type="ECO:0000313" key="16">
    <source>
        <dbReference type="WormBase" id="F44C8.5b"/>
    </source>
</evidence>
<feature type="domain" description="Nuclear receptor" evidence="12">
    <location>
        <begin position="8"/>
        <end position="83"/>
    </location>
</feature>
<evidence type="ECO:0000256" key="5">
    <source>
        <dbReference type="ARBA" id="ARBA00022833"/>
    </source>
</evidence>
<reference evidence="14 15" key="1">
    <citation type="journal article" date="1998" name="Science">
        <title>Genome sequence of the nematode C. elegans: a platform for investigating biology.</title>
        <authorList>
            <consortium name="The C. elegans sequencing consortium"/>
            <person name="Sulson J.E."/>
            <person name="Waterston R."/>
        </authorList>
    </citation>
    <scope>NUCLEOTIDE SEQUENCE [LARGE SCALE GENOMIC DNA]</scope>
    <source>
        <strain evidence="14 15">Bristol N2</strain>
    </source>
</reference>
<dbReference type="CTD" id="178700"/>
<keyword evidence="10 11" id="KW-0539">Nucleus</keyword>
<name>H2L017_CAEEL</name>
<evidence type="ECO:0000256" key="4">
    <source>
        <dbReference type="ARBA" id="ARBA00022771"/>
    </source>
</evidence>
<dbReference type="PaxDb" id="6239-F44C8.5b"/>
<evidence type="ECO:0000313" key="15">
    <source>
        <dbReference type="Proteomes" id="UP000001940"/>
    </source>
</evidence>
<dbReference type="OrthoDB" id="5855160at2759"/>
<evidence type="ECO:0000256" key="3">
    <source>
        <dbReference type="ARBA" id="ARBA00022723"/>
    </source>
</evidence>
<gene>
    <name evidence="14 16" type="primary">nhr-128</name>
    <name evidence="14" type="ORF">CELE_F44C8.5</name>
    <name evidence="16" type="ORF">F44C8.5</name>
</gene>
<evidence type="ECO:0000259" key="12">
    <source>
        <dbReference type="PROSITE" id="PS51030"/>
    </source>
</evidence>
<dbReference type="Pfam" id="PF00105">
    <property type="entry name" value="zf-C4"/>
    <property type="match status" value="1"/>
</dbReference>
<dbReference type="InterPro" id="IPR000536">
    <property type="entry name" value="Nucl_hrmn_rcpt_lig-bd"/>
</dbReference>
<dbReference type="GeneID" id="178700"/>
<dbReference type="GO" id="GO:0008270">
    <property type="term" value="F:zinc ion binding"/>
    <property type="evidence" value="ECO:0007669"/>
    <property type="project" value="UniProtKB-KW"/>
</dbReference>
<dbReference type="SMART" id="SM00399">
    <property type="entry name" value="ZnF_C4"/>
    <property type="match status" value="1"/>
</dbReference>
<dbReference type="AGR" id="WB:WBGene00003718"/>
<dbReference type="PROSITE" id="PS51843">
    <property type="entry name" value="NR_LBD"/>
    <property type="match status" value="1"/>
</dbReference>
<keyword evidence="4 11" id="KW-0863">Zinc-finger</keyword>
<organism evidence="14 15">
    <name type="scientific">Caenorhabditis elegans</name>
    <dbReference type="NCBI Taxonomy" id="6239"/>
    <lineage>
        <taxon>Eukaryota</taxon>
        <taxon>Metazoa</taxon>
        <taxon>Ecdysozoa</taxon>
        <taxon>Nematoda</taxon>
        <taxon>Chromadorea</taxon>
        <taxon>Rhabditida</taxon>
        <taxon>Rhabditina</taxon>
        <taxon>Rhabditomorpha</taxon>
        <taxon>Rhabditoidea</taxon>
        <taxon>Rhabditidae</taxon>
        <taxon>Peloderinae</taxon>
        <taxon>Caenorhabditis</taxon>
    </lineage>
</organism>
<dbReference type="AlphaFoldDB" id="H2L017"/>
<dbReference type="InParanoid" id="H2L017"/>
<dbReference type="SUPFAM" id="SSF48508">
    <property type="entry name" value="Nuclear receptor ligand-binding domain"/>
    <property type="match status" value="1"/>
</dbReference>
<keyword evidence="3 11" id="KW-0479">Metal-binding</keyword>
<dbReference type="PROSITE" id="PS51030">
    <property type="entry name" value="NUCLEAR_REC_DBD_2"/>
    <property type="match status" value="1"/>
</dbReference>
<keyword evidence="15" id="KW-1185">Reference proteome</keyword>
<dbReference type="Bgee" id="WBGene00003718">
    <property type="expression patterns" value="Expressed in pharyngeal muscle cell (C elegans) and 3 other cell types or tissues"/>
</dbReference>
<dbReference type="EMBL" id="BX284605">
    <property type="protein sequence ID" value="CCD71006.2"/>
    <property type="molecule type" value="Genomic_DNA"/>
</dbReference>